<dbReference type="EC" id="6.2.1.3" evidence="3"/>
<evidence type="ECO:0000259" key="2">
    <source>
        <dbReference type="Pfam" id="PF13193"/>
    </source>
</evidence>
<dbReference type="InterPro" id="IPR000873">
    <property type="entry name" value="AMP-dep_synth/lig_dom"/>
</dbReference>
<dbReference type="PROSITE" id="PS00455">
    <property type="entry name" value="AMP_BINDING"/>
    <property type="match status" value="1"/>
</dbReference>
<dbReference type="InterPro" id="IPR042099">
    <property type="entry name" value="ANL_N_sf"/>
</dbReference>
<reference evidence="3 4" key="1">
    <citation type="submission" date="2021-03" db="EMBL/GenBank/DDBJ databases">
        <title>Sequencing the genomes of 1000 actinobacteria strains.</title>
        <authorList>
            <person name="Klenk H.-P."/>
        </authorList>
    </citation>
    <scope>NUCLEOTIDE SEQUENCE [LARGE SCALE GENOMIC DNA]</scope>
    <source>
        <strain evidence="3 4">DSM 45256</strain>
    </source>
</reference>
<dbReference type="Pfam" id="PF13193">
    <property type="entry name" value="AMP-binding_C"/>
    <property type="match status" value="1"/>
</dbReference>
<dbReference type="Pfam" id="PF00501">
    <property type="entry name" value="AMP-binding"/>
    <property type="match status" value="1"/>
</dbReference>
<sequence length="498" mass="52856">MSVEAGTSPPSHRPSALAGLLGVHAGDRDALVHADRRWSYAELTAASGSLAAAMAGDGLAGERVALLLPNGPEVVLAYLACFDAGAVATPLNSRYAPPEIERALRRARPRWIIVQADRLERLGRVDPDVLDGVRILVVGDAPGRESLDPLLHGPALPAVQPAADAPAVLFFTSGSTGEPKGVVHTHASALAVLTSTAEALGGVDTSDVTQVFEPLVHVSGFIATLGTLCCGGTVALFEGFDVERYVAALRERRPTLVCTHIDVLAQVVRAPGACRDWFSSLRGVYTGGDTVPAALAVEFLEVAGHPIAVGWGMTEAIWLTVVRESRPERDGCIGAPLSGVEVRADAATGELLVRGPMVMRGYWEDEPLTAATLEDGWLRTGDRGRRDAHGDWWFEGRLKDLIVRRTSKITPGEVEAALDRHPDVALAAVIGVPDPDEGQVPVAFVVPRPGRTVTGDELAAFLADRIAAYKIPVRFHLRDRLPLTASGKIAHRELNESG</sequence>
<name>A0ABS4W0F9_9PSEU</name>
<proteinExistence type="predicted"/>
<dbReference type="InterPro" id="IPR020845">
    <property type="entry name" value="AMP-binding_CS"/>
</dbReference>
<protein>
    <submittedName>
        <fullName evidence="3">Long-chain acyl-CoA synthetase</fullName>
        <ecNumber evidence="3">6.2.1.3</ecNumber>
    </submittedName>
</protein>
<keyword evidence="3" id="KW-0436">Ligase</keyword>
<accession>A0ABS4W0F9</accession>
<evidence type="ECO:0000313" key="3">
    <source>
        <dbReference type="EMBL" id="MBP2369691.1"/>
    </source>
</evidence>
<dbReference type="EMBL" id="JAGINU010000001">
    <property type="protein sequence ID" value="MBP2369691.1"/>
    <property type="molecule type" value="Genomic_DNA"/>
</dbReference>
<dbReference type="SUPFAM" id="SSF56801">
    <property type="entry name" value="Acetyl-CoA synthetase-like"/>
    <property type="match status" value="1"/>
</dbReference>
<feature type="domain" description="AMP-dependent synthetase/ligase" evidence="1">
    <location>
        <begin position="26"/>
        <end position="363"/>
    </location>
</feature>
<feature type="domain" description="AMP-binding enzyme C-terminal" evidence="2">
    <location>
        <begin position="413"/>
        <end position="488"/>
    </location>
</feature>
<evidence type="ECO:0000313" key="4">
    <source>
        <dbReference type="Proteomes" id="UP001519295"/>
    </source>
</evidence>
<dbReference type="InterPro" id="IPR025110">
    <property type="entry name" value="AMP-bd_C"/>
</dbReference>
<dbReference type="InterPro" id="IPR050237">
    <property type="entry name" value="ATP-dep_AMP-bd_enzyme"/>
</dbReference>
<dbReference type="Gene3D" id="3.30.300.30">
    <property type="match status" value="1"/>
</dbReference>
<dbReference type="PANTHER" id="PTHR43767">
    <property type="entry name" value="LONG-CHAIN-FATTY-ACID--COA LIGASE"/>
    <property type="match status" value="1"/>
</dbReference>
<dbReference type="PANTHER" id="PTHR43767:SF12">
    <property type="entry name" value="AMP-DEPENDENT SYNTHETASE AND LIGASE"/>
    <property type="match status" value="1"/>
</dbReference>
<comment type="caution">
    <text evidence="3">The sequence shown here is derived from an EMBL/GenBank/DDBJ whole genome shotgun (WGS) entry which is preliminary data.</text>
</comment>
<dbReference type="Proteomes" id="UP001519295">
    <property type="component" value="Unassembled WGS sequence"/>
</dbReference>
<dbReference type="Gene3D" id="3.40.50.12780">
    <property type="entry name" value="N-terminal domain of ligase-like"/>
    <property type="match status" value="1"/>
</dbReference>
<dbReference type="InterPro" id="IPR045851">
    <property type="entry name" value="AMP-bd_C_sf"/>
</dbReference>
<dbReference type="GO" id="GO:0004467">
    <property type="term" value="F:long-chain fatty acid-CoA ligase activity"/>
    <property type="evidence" value="ECO:0007669"/>
    <property type="project" value="UniProtKB-EC"/>
</dbReference>
<evidence type="ECO:0000259" key="1">
    <source>
        <dbReference type="Pfam" id="PF00501"/>
    </source>
</evidence>
<dbReference type="RefSeq" id="WP_210032067.1">
    <property type="nucleotide sequence ID" value="NZ_JAGINU010000001.1"/>
</dbReference>
<gene>
    <name evidence="3" type="ORF">JOF36_005387</name>
</gene>
<keyword evidence="4" id="KW-1185">Reference proteome</keyword>
<organism evidence="3 4">
    <name type="scientific">Pseudonocardia parietis</name>
    <dbReference type="NCBI Taxonomy" id="570936"/>
    <lineage>
        <taxon>Bacteria</taxon>
        <taxon>Bacillati</taxon>
        <taxon>Actinomycetota</taxon>
        <taxon>Actinomycetes</taxon>
        <taxon>Pseudonocardiales</taxon>
        <taxon>Pseudonocardiaceae</taxon>
        <taxon>Pseudonocardia</taxon>
    </lineage>
</organism>